<dbReference type="Pfam" id="PF05951">
    <property type="entry name" value="Peptidase_M15_2"/>
    <property type="match status" value="1"/>
</dbReference>
<dbReference type="BioCyc" id="AURANTIMONAS:SI859A1_00813-MONOMER"/>
<comment type="caution">
    <text evidence="13">The sequence shown here is derived from an EMBL/GenBank/DDBJ whole genome shotgun (WGS) entry which is preliminary data.</text>
</comment>
<evidence type="ECO:0000256" key="10">
    <source>
        <dbReference type="ARBA" id="ARBA00093448"/>
    </source>
</evidence>
<dbReference type="InterPro" id="IPR010275">
    <property type="entry name" value="MepK"/>
</dbReference>
<evidence type="ECO:0000256" key="1">
    <source>
        <dbReference type="ARBA" id="ARBA00001947"/>
    </source>
</evidence>
<evidence type="ECO:0000256" key="8">
    <source>
        <dbReference type="ARBA" id="ARBA00023049"/>
    </source>
</evidence>
<evidence type="ECO:0000313" key="13">
    <source>
        <dbReference type="EMBL" id="EAS50690.1"/>
    </source>
</evidence>
<comment type="pathway">
    <text evidence="2">Cell wall biogenesis; cell wall polysaccharide biosynthesis.</text>
</comment>
<evidence type="ECO:0000256" key="3">
    <source>
        <dbReference type="ARBA" id="ARBA00022670"/>
    </source>
</evidence>
<evidence type="ECO:0000256" key="6">
    <source>
        <dbReference type="ARBA" id="ARBA00022801"/>
    </source>
</evidence>
<dbReference type="GO" id="GO:0006508">
    <property type="term" value="P:proteolysis"/>
    <property type="evidence" value="ECO:0007669"/>
    <property type="project" value="UniProtKB-KW"/>
</dbReference>
<comment type="similarity">
    <text evidence="10">Belongs to the peptidase M15 family.</text>
</comment>
<gene>
    <name evidence="13" type="ORF">SI859A1_00813</name>
</gene>
<evidence type="ECO:0000256" key="5">
    <source>
        <dbReference type="ARBA" id="ARBA00022729"/>
    </source>
</evidence>
<protein>
    <recommendedName>
        <fullName evidence="11">Murein endopeptidase K</fullName>
    </recommendedName>
</protein>
<comment type="cofactor">
    <cofactor evidence="1">
        <name>Zn(2+)</name>
        <dbReference type="ChEBI" id="CHEBI:29105"/>
    </cofactor>
</comment>
<keyword evidence="3" id="KW-0645">Protease</keyword>
<dbReference type="PANTHER" id="PTHR37425:SF1">
    <property type="entry name" value="OUTER MEMBRANE PROTEIN"/>
    <property type="match status" value="1"/>
</dbReference>
<name>Q1YK33_AURMS</name>
<dbReference type="Proteomes" id="UP000000321">
    <property type="component" value="Unassembled WGS sequence"/>
</dbReference>
<dbReference type="PANTHER" id="PTHR37425">
    <property type="match status" value="1"/>
</dbReference>
<feature type="region of interest" description="Disordered" evidence="12">
    <location>
        <begin position="1"/>
        <end position="22"/>
    </location>
</feature>
<keyword evidence="5" id="KW-0732">Signal</keyword>
<keyword evidence="14" id="KW-1185">Reference proteome</keyword>
<dbReference type="HOGENOM" id="CLU_029918_0_0_5"/>
<sequence length="593" mass="62426">MDRRRERSPGLPRPADASDGQASVLRGRDRMFGHTARAGRSAWRLATFAALALLVGGTVTAAKAETRVLKFYNLHTHEKASFSYKSNGRYNGSELKKLNWFMRDWRKSKQVEMDPRLLDLIWEAYRQSGSSAYINVICGYRSPATNSMLRSRSSGVAKQSQHTLGKALDFYIPDVPLAKLREIGLKMQVGGVGYYPKSGSPFVHFDVGNARHWPRMNRKQLLAVFPNGNTVHVPSDGKPLPGYQQALASYKQRRGGSSIQVANAGSSSSGGGKTLLAMLFGDGDEGEDEVQSAPTPRAPVKAVAAPKVEVASVVPQSRPTQSLPGGVAVPVGDRFDTGAPASAAAPAETEVAALINAQIPVPTWAPSRAVPADASDAPAAREDAVSTLVAALEEQASETVASGQMAYAVPTPGNRPQFETVLKDKPATAETAIAKVAPATETMKAVEMAARAPSPRPQIDPQATKPVPALMTAAASSAPKSRPQPADAAVAAAATSGKGGRVLNAVVQETPKPKVLDPQEAIASRFKIAALVSDTDSRAARLATAKPDAERLVGNLPSTLFASGFAPAAANAGKSDRFSGSAVNFLPMVKVGQ</sequence>
<evidence type="ECO:0000256" key="9">
    <source>
        <dbReference type="ARBA" id="ARBA00023316"/>
    </source>
</evidence>
<evidence type="ECO:0000256" key="11">
    <source>
        <dbReference type="ARBA" id="ARBA00093666"/>
    </source>
</evidence>
<reference evidence="13 14" key="1">
    <citation type="journal article" date="2008" name="Appl. Environ. Microbiol.">
        <title>Genomic insights into Mn(II) oxidation by the marine alphaproteobacterium Aurantimonas sp. strain SI85-9A1.</title>
        <authorList>
            <person name="Dick G.J."/>
            <person name="Podell S."/>
            <person name="Johnson H.A."/>
            <person name="Rivera-Espinoza Y."/>
            <person name="Bernier-Latmani R."/>
            <person name="McCarthy J.K."/>
            <person name="Torpey J.W."/>
            <person name="Clement B.G."/>
            <person name="Gaasterland T."/>
            <person name="Tebo B.M."/>
        </authorList>
    </citation>
    <scope>NUCLEOTIDE SEQUENCE [LARGE SCALE GENOMIC DNA]</scope>
    <source>
        <strain evidence="13 14">SI85-9A1</strain>
    </source>
</reference>
<keyword evidence="6" id="KW-0378">Hydrolase</keyword>
<evidence type="ECO:0000256" key="7">
    <source>
        <dbReference type="ARBA" id="ARBA00022833"/>
    </source>
</evidence>
<evidence type="ECO:0000256" key="2">
    <source>
        <dbReference type="ARBA" id="ARBA00004776"/>
    </source>
</evidence>
<dbReference type="GO" id="GO:0046872">
    <property type="term" value="F:metal ion binding"/>
    <property type="evidence" value="ECO:0007669"/>
    <property type="project" value="UniProtKB-KW"/>
</dbReference>
<evidence type="ECO:0000256" key="4">
    <source>
        <dbReference type="ARBA" id="ARBA00022723"/>
    </source>
</evidence>
<keyword evidence="7" id="KW-0862">Zinc</keyword>
<accession>Q1YK33</accession>
<dbReference type="CDD" id="cd14844">
    <property type="entry name" value="Zn-DD-carboxypeptidase_like"/>
    <property type="match status" value="1"/>
</dbReference>
<keyword evidence="4" id="KW-0479">Metal-binding</keyword>
<evidence type="ECO:0000313" key="14">
    <source>
        <dbReference type="Proteomes" id="UP000000321"/>
    </source>
</evidence>
<organism evidence="13 14">
    <name type="scientific">Aurantimonas manganoxydans (strain ATCC BAA-1229 / DSM 21871 / SI85-9A1)</name>
    <dbReference type="NCBI Taxonomy" id="287752"/>
    <lineage>
        <taxon>Bacteria</taxon>
        <taxon>Pseudomonadati</taxon>
        <taxon>Pseudomonadota</taxon>
        <taxon>Alphaproteobacteria</taxon>
        <taxon>Hyphomicrobiales</taxon>
        <taxon>Aurantimonadaceae</taxon>
        <taxon>Aurantimonas</taxon>
    </lineage>
</organism>
<evidence type="ECO:0000256" key="12">
    <source>
        <dbReference type="SAM" id="MobiDB-lite"/>
    </source>
</evidence>
<dbReference type="EMBL" id="AAPJ01000002">
    <property type="protein sequence ID" value="EAS50690.1"/>
    <property type="molecule type" value="Genomic_DNA"/>
</dbReference>
<dbReference type="Gene3D" id="3.30.1380.10">
    <property type="match status" value="1"/>
</dbReference>
<dbReference type="SUPFAM" id="SSF55166">
    <property type="entry name" value="Hedgehog/DD-peptidase"/>
    <property type="match status" value="1"/>
</dbReference>
<proteinExistence type="inferred from homology"/>
<dbReference type="GO" id="GO:0071555">
    <property type="term" value="P:cell wall organization"/>
    <property type="evidence" value="ECO:0007669"/>
    <property type="project" value="UniProtKB-KW"/>
</dbReference>
<dbReference type="InterPro" id="IPR009045">
    <property type="entry name" value="Zn_M74/Hedgehog-like"/>
</dbReference>
<keyword evidence="9" id="KW-0961">Cell wall biogenesis/degradation</keyword>
<dbReference type="GO" id="GO:0008237">
    <property type="term" value="F:metallopeptidase activity"/>
    <property type="evidence" value="ECO:0007669"/>
    <property type="project" value="UniProtKB-KW"/>
</dbReference>
<keyword evidence="8" id="KW-0482">Metalloprotease</keyword>
<dbReference type="AlphaFoldDB" id="Q1YK33"/>